<evidence type="ECO:0000313" key="18">
    <source>
        <dbReference type="Proteomes" id="UP000476176"/>
    </source>
</evidence>
<dbReference type="Proteomes" id="UP000488956">
    <property type="component" value="Unassembled WGS sequence"/>
</dbReference>
<dbReference type="EMBL" id="QXGE01003305">
    <property type="protein sequence ID" value="KAE9275830.1"/>
    <property type="molecule type" value="Genomic_DNA"/>
</dbReference>
<evidence type="ECO:0000313" key="12">
    <source>
        <dbReference type="Proteomes" id="UP000433483"/>
    </source>
</evidence>
<evidence type="ECO:0000256" key="1">
    <source>
        <dbReference type="SAM" id="MobiDB-lite"/>
    </source>
</evidence>
<feature type="region of interest" description="Disordered" evidence="1">
    <location>
        <begin position="82"/>
        <end position="103"/>
    </location>
</feature>
<evidence type="ECO:0000313" key="19">
    <source>
        <dbReference type="Proteomes" id="UP000488956"/>
    </source>
</evidence>
<dbReference type="OrthoDB" id="97427at2759"/>
<dbReference type="Proteomes" id="UP000437068">
    <property type="component" value="Unassembled WGS sequence"/>
</dbReference>
<dbReference type="Proteomes" id="UP000441208">
    <property type="component" value="Unassembled WGS sequence"/>
</dbReference>
<dbReference type="Proteomes" id="UP000460718">
    <property type="component" value="Unassembled WGS sequence"/>
</dbReference>
<evidence type="ECO:0000313" key="4">
    <source>
        <dbReference type="EMBL" id="KAE9071420.1"/>
    </source>
</evidence>
<dbReference type="EMBL" id="QXFW01003039">
    <property type="protein sequence ID" value="KAE8973453.1"/>
    <property type="molecule type" value="Genomic_DNA"/>
</dbReference>
<dbReference type="AlphaFoldDB" id="A0A6A3DL73"/>
<name>A0A6A3DL73_9STRA</name>
<evidence type="ECO:0000313" key="14">
    <source>
        <dbReference type="Proteomes" id="UP000440367"/>
    </source>
</evidence>
<dbReference type="EMBL" id="QXGB01003021">
    <property type="protein sequence ID" value="KAE9173319.1"/>
    <property type="molecule type" value="Genomic_DNA"/>
</dbReference>
<evidence type="ECO:0000313" key="8">
    <source>
        <dbReference type="EMBL" id="KAE9178962.1"/>
    </source>
</evidence>
<dbReference type="EMBL" id="QXGD01000829">
    <property type="protein sequence ID" value="KAE9223153.1"/>
    <property type="molecule type" value="Genomic_DNA"/>
</dbReference>
<evidence type="ECO:0000313" key="15">
    <source>
        <dbReference type="Proteomes" id="UP000440732"/>
    </source>
</evidence>
<proteinExistence type="predicted"/>
<dbReference type="EMBL" id="QXGA01002638">
    <property type="protein sequence ID" value="KAE9094265.1"/>
    <property type="molecule type" value="Genomic_DNA"/>
</dbReference>
<protein>
    <submittedName>
        <fullName evidence="2">Uncharacterized protein</fullName>
    </submittedName>
</protein>
<evidence type="ECO:0000313" key="6">
    <source>
        <dbReference type="EMBL" id="KAE9094265.1"/>
    </source>
</evidence>
<evidence type="ECO:0000313" key="13">
    <source>
        <dbReference type="Proteomes" id="UP000437068"/>
    </source>
</evidence>
<dbReference type="Proteomes" id="UP000476176">
    <property type="component" value="Unassembled WGS sequence"/>
</dbReference>
<dbReference type="Proteomes" id="UP000440367">
    <property type="component" value="Unassembled WGS sequence"/>
</dbReference>
<evidence type="ECO:0000313" key="5">
    <source>
        <dbReference type="EMBL" id="KAE9072055.1"/>
    </source>
</evidence>
<dbReference type="EMBL" id="QXFX01003071">
    <property type="protein sequence ID" value="KAE9071420.1"/>
    <property type="molecule type" value="Genomic_DNA"/>
</dbReference>
<evidence type="ECO:0000313" key="10">
    <source>
        <dbReference type="EMBL" id="KAE9275830.1"/>
    </source>
</evidence>
<dbReference type="EMBL" id="QXFZ01002998">
    <property type="protein sequence ID" value="KAE9072055.1"/>
    <property type="molecule type" value="Genomic_DNA"/>
</dbReference>
<evidence type="ECO:0000313" key="7">
    <source>
        <dbReference type="EMBL" id="KAE9173319.1"/>
    </source>
</evidence>
<evidence type="ECO:0000313" key="2">
    <source>
        <dbReference type="EMBL" id="KAE8922672.1"/>
    </source>
</evidence>
<evidence type="ECO:0000313" key="17">
    <source>
        <dbReference type="Proteomes" id="UP000460718"/>
    </source>
</evidence>
<dbReference type="Proteomes" id="UP000433483">
    <property type="component" value="Unassembled WGS sequence"/>
</dbReference>
<dbReference type="Proteomes" id="UP000429523">
    <property type="component" value="Unassembled WGS sequence"/>
</dbReference>
<dbReference type="EMBL" id="QXGC01003064">
    <property type="protein sequence ID" value="KAE9178962.1"/>
    <property type="molecule type" value="Genomic_DNA"/>
</dbReference>
<dbReference type="Proteomes" id="UP000440732">
    <property type="component" value="Unassembled WGS sequence"/>
</dbReference>
<evidence type="ECO:0000313" key="16">
    <source>
        <dbReference type="Proteomes" id="UP000441208"/>
    </source>
</evidence>
<organism evidence="2 11">
    <name type="scientific">Phytophthora fragariae</name>
    <dbReference type="NCBI Taxonomy" id="53985"/>
    <lineage>
        <taxon>Eukaryota</taxon>
        <taxon>Sar</taxon>
        <taxon>Stramenopiles</taxon>
        <taxon>Oomycota</taxon>
        <taxon>Peronosporomycetes</taxon>
        <taxon>Peronosporales</taxon>
        <taxon>Peronosporaceae</taxon>
        <taxon>Phytophthora</taxon>
    </lineage>
</organism>
<gene>
    <name evidence="10" type="ORF">PF001_g26412</name>
    <name evidence="9" type="ORF">PF002_g15064</name>
    <name evidence="8" type="ORF">PF004_g25319</name>
    <name evidence="7" type="ORF">PF005_g26324</name>
    <name evidence="6" type="ORF">PF006_g24254</name>
    <name evidence="5" type="ORF">PF007_g26318</name>
    <name evidence="2" type="ORF">PF009_g27067</name>
    <name evidence="4" type="ORF">PF010_g25880</name>
    <name evidence="3" type="ORF">PF011_g25250</name>
</gene>
<sequence length="121" mass="13773">MKQPLNVEIFNSLFISTCVQNAQSMGISATLIVVDLLQTVLSLLDLHRMMNDVKKIMDKLKLENNALIRTAERVLEGRRFTENKQRRKAWAPSSTPRLANSSDFDPDIHPSLVLVVFRPLL</sequence>
<comment type="caution">
    <text evidence="2">The sequence shown here is derived from an EMBL/GenBank/DDBJ whole genome shotgun (WGS) entry which is preliminary data.</text>
</comment>
<accession>A0A6A3DL73</accession>
<feature type="compositionally biased region" description="Polar residues" evidence="1">
    <location>
        <begin position="92"/>
        <end position="103"/>
    </location>
</feature>
<evidence type="ECO:0000313" key="9">
    <source>
        <dbReference type="EMBL" id="KAE9223153.1"/>
    </source>
</evidence>
<dbReference type="EMBL" id="QXGF01003010">
    <property type="protein sequence ID" value="KAE8922672.1"/>
    <property type="molecule type" value="Genomic_DNA"/>
</dbReference>
<evidence type="ECO:0000313" key="3">
    <source>
        <dbReference type="EMBL" id="KAE8973453.1"/>
    </source>
</evidence>
<keyword evidence="12" id="KW-1185">Reference proteome</keyword>
<evidence type="ECO:0000313" key="11">
    <source>
        <dbReference type="Proteomes" id="UP000429523"/>
    </source>
</evidence>
<reference evidence="11 12" key="1">
    <citation type="submission" date="2018-08" db="EMBL/GenBank/DDBJ databases">
        <title>Genomic investigation of the strawberry pathogen Phytophthora fragariae indicates pathogenicity is determined by transcriptional variation in three key races.</title>
        <authorList>
            <person name="Adams T.M."/>
            <person name="Armitage A.D."/>
            <person name="Sobczyk M.K."/>
            <person name="Bates H.J."/>
            <person name="Dunwell J.M."/>
            <person name="Nellist C.F."/>
            <person name="Harrison R.J."/>
        </authorList>
    </citation>
    <scope>NUCLEOTIDE SEQUENCE [LARGE SCALE GENOMIC DNA]</scope>
    <source>
        <strain evidence="10 13">A4</strain>
        <strain evidence="9 14">BC-1</strain>
        <strain evidence="8 18">BC-23</strain>
        <strain evidence="7 12">NOV-27</strain>
        <strain evidence="6 15">NOV-5</strain>
        <strain evidence="5 16">NOV-71</strain>
        <strain evidence="2 11">NOV-9</strain>
        <strain evidence="4 19">ONT-3</strain>
        <strain evidence="3 17">SCRP245</strain>
    </source>
</reference>